<gene>
    <name evidence="1" type="ORF">FCALED_LOCUS3271</name>
</gene>
<evidence type="ECO:0000313" key="1">
    <source>
        <dbReference type="EMBL" id="CAG8492170.1"/>
    </source>
</evidence>
<keyword evidence="2" id="KW-1185">Reference proteome</keyword>
<evidence type="ECO:0000313" key="2">
    <source>
        <dbReference type="Proteomes" id="UP000789570"/>
    </source>
</evidence>
<organism evidence="1 2">
    <name type="scientific">Funneliformis caledonium</name>
    <dbReference type="NCBI Taxonomy" id="1117310"/>
    <lineage>
        <taxon>Eukaryota</taxon>
        <taxon>Fungi</taxon>
        <taxon>Fungi incertae sedis</taxon>
        <taxon>Mucoromycota</taxon>
        <taxon>Glomeromycotina</taxon>
        <taxon>Glomeromycetes</taxon>
        <taxon>Glomerales</taxon>
        <taxon>Glomeraceae</taxon>
        <taxon>Funneliformis</taxon>
    </lineage>
</organism>
<proteinExistence type="predicted"/>
<dbReference type="Proteomes" id="UP000789570">
    <property type="component" value="Unassembled WGS sequence"/>
</dbReference>
<sequence>MTDAHTPISKNSRFFTIIFLTSFHLQMVSLRRKNVVVIIRRNKRFQNLHRRCIRTYNNAEMLRRMRQMGPQNTDNAFATSIFNGTSFA</sequence>
<accession>A0A9N8WK02</accession>
<reference evidence="1" key="1">
    <citation type="submission" date="2021-06" db="EMBL/GenBank/DDBJ databases">
        <authorList>
            <person name="Kallberg Y."/>
            <person name="Tangrot J."/>
            <person name="Rosling A."/>
        </authorList>
    </citation>
    <scope>NUCLEOTIDE SEQUENCE</scope>
    <source>
        <strain evidence="1">UK204</strain>
    </source>
</reference>
<protein>
    <submittedName>
        <fullName evidence="1">3034_t:CDS:1</fullName>
    </submittedName>
</protein>
<dbReference type="AlphaFoldDB" id="A0A9N8WK02"/>
<dbReference type="EMBL" id="CAJVPQ010000559">
    <property type="protein sequence ID" value="CAG8492170.1"/>
    <property type="molecule type" value="Genomic_DNA"/>
</dbReference>
<name>A0A9N8WK02_9GLOM</name>
<comment type="caution">
    <text evidence="1">The sequence shown here is derived from an EMBL/GenBank/DDBJ whole genome shotgun (WGS) entry which is preliminary data.</text>
</comment>
<dbReference type="OrthoDB" id="10536361at2759"/>